<evidence type="ECO:0000313" key="2">
    <source>
        <dbReference type="EMBL" id="KLU91563.1"/>
    </source>
</evidence>
<gene>
    <name evidence="2" type="ORF">MAPG_10081</name>
</gene>
<reference evidence="3" key="5">
    <citation type="submission" date="2015-06" db="UniProtKB">
        <authorList>
            <consortium name="EnsemblFungi"/>
        </authorList>
    </citation>
    <scope>IDENTIFICATION</scope>
    <source>
        <strain evidence="3">ATCC 64411</strain>
    </source>
</reference>
<evidence type="ECO:0000313" key="4">
    <source>
        <dbReference type="Proteomes" id="UP000011715"/>
    </source>
</evidence>
<evidence type="ECO:0000256" key="1">
    <source>
        <dbReference type="SAM" id="MobiDB-lite"/>
    </source>
</evidence>
<keyword evidence="4" id="KW-1185">Reference proteome</keyword>
<feature type="region of interest" description="Disordered" evidence="1">
    <location>
        <begin position="149"/>
        <end position="187"/>
    </location>
</feature>
<reference evidence="2" key="2">
    <citation type="submission" date="2010-05" db="EMBL/GenBank/DDBJ databases">
        <title>The Genome Sequence of Magnaporthe poae strain ATCC 64411.</title>
        <authorList>
            <consortium name="The Broad Institute Genome Sequencing Platform"/>
            <consortium name="Broad Institute Genome Sequencing Center for Infectious Disease"/>
            <person name="Ma L.-J."/>
            <person name="Dead R."/>
            <person name="Young S."/>
            <person name="Zeng Q."/>
            <person name="Koehrsen M."/>
            <person name="Alvarado L."/>
            <person name="Berlin A."/>
            <person name="Chapman S.B."/>
            <person name="Chen Z."/>
            <person name="Freedman E."/>
            <person name="Gellesch M."/>
            <person name="Goldberg J."/>
            <person name="Griggs A."/>
            <person name="Gujja S."/>
            <person name="Heilman E.R."/>
            <person name="Heiman D."/>
            <person name="Hepburn T."/>
            <person name="Howarth C."/>
            <person name="Jen D."/>
            <person name="Larson L."/>
            <person name="Mehta T."/>
            <person name="Neiman D."/>
            <person name="Pearson M."/>
            <person name="Roberts A."/>
            <person name="Saif S."/>
            <person name="Shea T."/>
            <person name="Shenoy N."/>
            <person name="Sisk P."/>
            <person name="Stolte C."/>
            <person name="Sykes S."/>
            <person name="Walk T."/>
            <person name="White J."/>
            <person name="Yandava C."/>
            <person name="Haas B."/>
            <person name="Nusbaum C."/>
            <person name="Birren B."/>
        </authorList>
    </citation>
    <scope>NUCLEOTIDE SEQUENCE</scope>
    <source>
        <strain evidence="2">ATCC 64411</strain>
    </source>
</reference>
<dbReference type="AlphaFoldDB" id="A0A0C4EBM9"/>
<reference evidence="4" key="1">
    <citation type="submission" date="2010-05" db="EMBL/GenBank/DDBJ databases">
        <title>The genome sequence of Magnaporthe poae strain ATCC 64411.</title>
        <authorList>
            <person name="Ma L.-J."/>
            <person name="Dead R."/>
            <person name="Young S."/>
            <person name="Zeng Q."/>
            <person name="Koehrsen M."/>
            <person name="Alvarado L."/>
            <person name="Berlin A."/>
            <person name="Chapman S.B."/>
            <person name="Chen Z."/>
            <person name="Freedman E."/>
            <person name="Gellesch M."/>
            <person name="Goldberg J."/>
            <person name="Griggs A."/>
            <person name="Gujja S."/>
            <person name="Heilman E.R."/>
            <person name="Heiman D."/>
            <person name="Hepburn T."/>
            <person name="Howarth C."/>
            <person name="Jen D."/>
            <person name="Larson L."/>
            <person name="Mehta T."/>
            <person name="Neiman D."/>
            <person name="Pearson M."/>
            <person name="Roberts A."/>
            <person name="Saif S."/>
            <person name="Shea T."/>
            <person name="Shenoy N."/>
            <person name="Sisk P."/>
            <person name="Stolte C."/>
            <person name="Sykes S."/>
            <person name="Walk T."/>
            <person name="White J."/>
            <person name="Yandava C."/>
            <person name="Haas B."/>
            <person name="Nusbaum C."/>
            <person name="Birren B."/>
        </authorList>
    </citation>
    <scope>NUCLEOTIDE SEQUENCE [LARGE SCALE GENOMIC DNA]</scope>
    <source>
        <strain evidence="4">ATCC 64411 / 73-15</strain>
    </source>
</reference>
<dbReference type="VEuPathDB" id="FungiDB:MAPG_10081"/>
<reference evidence="2" key="3">
    <citation type="submission" date="2011-03" db="EMBL/GenBank/DDBJ databases">
        <title>Annotation of Magnaporthe poae ATCC 64411.</title>
        <authorList>
            <person name="Ma L.-J."/>
            <person name="Dead R."/>
            <person name="Young S.K."/>
            <person name="Zeng Q."/>
            <person name="Gargeya S."/>
            <person name="Fitzgerald M."/>
            <person name="Haas B."/>
            <person name="Abouelleil A."/>
            <person name="Alvarado L."/>
            <person name="Arachchi H.M."/>
            <person name="Berlin A."/>
            <person name="Brown A."/>
            <person name="Chapman S.B."/>
            <person name="Chen Z."/>
            <person name="Dunbar C."/>
            <person name="Freedman E."/>
            <person name="Gearin G."/>
            <person name="Gellesch M."/>
            <person name="Goldberg J."/>
            <person name="Griggs A."/>
            <person name="Gujja S."/>
            <person name="Heiman D."/>
            <person name="Howarth C."/>
            <person name="Larson L."/>
            <person name="Lui A."/>
            <person name="MacDonald P.J.P."/>
            <person name="Mehta T."/>
            <person name="Montmayeur A."/>
            <person name="Murphy C."/>
            <person name="Neiman D."/>
            <person name="Pearson M."/>
            <person name="Priest M."/>
            <person name="Roberts A."/>
            <person name="Saif S."/>
            <person name="Shea T."/>
            <person name="Shenoy N."/>
            <person name="Sisk P."/>
            <person name="Stolte C."/>
            <person name="Sykes S."/>
            <person name="Yandava C."/>
            <person name="Wortman J."/>
            <person name="Nusbaum C."/>
            <person name="Birren B."/>
        </authorList>
    </citation>
    <scope>NUCLEOTIDE SEQUENCE</scope>
    <source>
        <strain evidence="2">ATCC 64411</strain>
    </source>
</reference>
<name>A0A0C4EBM9_MAGP6</name>
<proteinExistence type="predicted"/>
<protein>
    <submittedName>
        <fullName evidence="2 3">Uncharacterized protein</fullName>
    </submittedName>
</protein>
<sequence>MNSPARTSARAVAAHNAAAGRQQVCRGGCGTPSNLNSASCTSIQYRAGPAADGDRYRPARLPDARCQSPGRSVWSQLIPRAAPACQPVVGHVRPVLGLRLIDARPVPASAVLGSPSCYHAPAENYPPAMRRLPHVDEQAGSKLELGDVTRGTRARTRETAPGPEVTPTPPGPPTIPRIAGPHPSHPLAPGCRDGCPNGLDELLLGKARA</sequence>
<dbReference type="Proteomes" id="UP000011715">
    <property type="component" value="Unassembled WGS sequence"/>
</dbReference>
<dbReference type="EMBL" id="ADBL01002585">
    <property type="status" value="NOT_ANNOTATED_CDS"/>
    <property type="molecule type" value="Genomic_DNA"/>
</dbReference>
<feature type="compositionally biased region" description="Pro residues" evidence="1">
    <location>
        <begin position="164"/>
        <end position="175"/>
    </location>
</feature>
<reference evidence="3" key="4">
    <citation type="journal article" date="2015" name="G3 (Bethesda)">
        <title>Genome sequences of three phytopathogenic species of the Magnaporthaceae family of fungi.</title>
        <authorList>
            <person name="Okagaki L.H."/>
            <person name="Nunes C.C."/>
            <person name="Sailsbery J."/>
            <person name="Clay B."/>
            <person name="Brown D."/>
            <person name="John T."/>
            <person name="Oh Y."/>
            <person name="Young N."/>
            <person name="Fitzgerald M."/>
            <person name="Haas B.J."/>
            <person name="Zeng Q."/>
            <person name="Young S."/>
            <person name="Adiconis X."/>
            <person name="Fan L."/>
            <person name="Levin J.Z."/>
            <person name="Mitchell T.K."/>
            <person name="Okubara P.A."/>
            <person name="Farman M.L."/>
            <person name="Kohn L.M."/>
            <person name="Birren B."/>
            <person name="Ma L.-J."/>
            <person name="Dean R.A."/>
        </authorList>
    </citation>
    <scope>NUCLEOTIDE SEQUENCE</scope>
    <source>
        <strain evidence="3">ATCC 64411 / 73-15</strain>
    </source>
</reference>
<accession>A0A0C4EBM9</accession>
<evidence type="ECO:0000313" key="3">
    <source>
        <dbReference type="EnsemblFungi" id="MAPG_10081T0"/>
    </source>
</evidence>
<dbReference type="EnsemblFungi" id="MAPG_10081T0">
    <property type="protein sequence ID" value="MAPG_10081T0"/>
    <property type="gene ID" value="MAPG_10081"/>
</dbReference>
<dbReference type="EMBL" id="GL876977">
    <property type="protein sequence ID" value="KLU91563.1"/>
    <property type="molecule type" value="Genomic_DNA"/>
</dbReference>
<organism evidence="3 4">
    <name type="scientific">Magnaporthiopsis poae (strain ATCC 64411 / 73-15)</name>
    <name type="common">Kentucky bluegrass fungus</name>
    <name type="synonym">Magnaporthe poae</name>
    <dbReference type="NCBI Taxonomy" id="644358"/>
    <lineage>
        <taxon>Eukaryota</taxon>
        <taxon>Fungi</taxon>
        <taxon>Dikarya</taxon>
        <taxon>Ascomycota</taxon>
        <taxon>Pezizomycotina</taxon>
        <taxon>Sordariomycetes</taxon>
        <taxon>Sordariomycetidae</taxon>
        <taxon>Magnaporthales</taxon>
        <taxon>Magnaporthaceae</taxon>
        <taxon>Magnaporthiopsis</taxon>
    </lineage>
</organism>